<dbReference type="AlphaFoldDB" id="A0A977IFC7"/>
<accession>A0A977IFC7</accession>
<sequence length="64" mass="7344">MTGDDLQQMRLMTINTIDEMLQTANASKFVILLTLLRRSALFMMLCKVMLRGQGRQLKITITEP</sequence>
<dbReference type="Proteomes" id="UP001059771">
    <property type="component" value="Chromosome"/>
</dbReference>
<protein>
    <submittedName>
        <fullName evidence="1">Uncharacterized protein</fullName>
    </submittedName>
</protein>
<dbReference type="GeneID" id="74945865"/>
<name>A0A977IFC7_9ARCH</name>
<proteinExistence type="predicted"/>
<organism evidence="1">
    <name type="scientific">Nitrososphaera viennensis</name>
    <dbReference type="NCBI Taxonomy" id="1034015"/>
    <lineage>
        <taxon>Archaea</taxon>
        <taxon>Nitrososphaerota</taxon>
        <taxon>Nitrososphaeria</taxon>
        <taxon>Nitrososphaerales</taxon>
        <taxon>Nitrososphaeraceae</taxon>
        <taxon>Nitrososphaera</taxon>
    </lineage>
</organism>
<dbReference type="RefSeq" id="WP_075053948.1">
    <property type="nucleotide sequence ID" value="NZ_CP103305.1"/>
</dbReference>
<reference evidence="1" key="1">
    <citation type="submission" date="2022-08" db="EMBL/GenBank/DDBJ databases">
        <title>Dynamic responses of ammonia-oxidizing microbial communities induced by reactive oxygen species (ROS) in fluctuating redox aquifers.</title>
        <authorList>
            <person name="Wang P."/>
            <person name="Wang H."/>
        </authorList>
    </citation>
    <scope>NUCLEOTIDE SEQUENCE</scope>
    <source>
        <strain evidence="1">PLX03</strain>
    </source>
</reference>
<dbReference type="EMBL" id="CP103305">
    <property type="protein sequence ID" value="UVS69757.1"/>
    <property type="molecule type" value="Genomic_DNA"/>
</dbReference>
<evidence type="ECO:0000313" key="1">
    <source>
        <dbReference type="EMBL" id="UVS69757.1"/>
    </source>
</evidence>
<gene>
    <name evidence="1" type="ORF">NWT39_02970</name>
</gene>